<feature type="region of interest" description="Disordered" evidence="1">
    <location>
        <begin position="28"/>
        <end position="65"/>
    </location>
</feature>
<dbReference type="EMBL" id="QFFN01000011">
    <property type="protein sequence ID" value="PWG59889.1"/>
    <property type="molecule type" value="Genomic_DNA"/>
</dbReference>
<evidence type="ECO:0000256" key="1">
    <source>
        <dbReference type="SAM" id="MobiDB-lite"/>
    </source>
</evidence>
<evidence type="ECO:0000313" key="4">
    <source>
        <dbReference type="Proteomes" id="UP000245753"/>
    </source>
</evidence>
<dbReference type="OrthoDB" id="3240574at2"/>
<dbReference type="Proteomes" id="UP000245753">
    <property type="component" value="Unassembled WGS sequence"/>
</dbReference>
<reference evidence="3 4" key="1">
    <citation type="journal article" date="2018" name="Int. J. Syst. Evol. Microbiol.">
        <title>Bifidobacterium catulorum sp. nov., a novel taxon from the faeces of the baby common marmoset (Callithrix jacchus).</title>
        <authorList>
            <person name="Modesto M."/>
            <person name="Michelini S."/>
            <person name="Oki K."/>
            <person name="Biavati B."/>
            <person name="Watanabe K."/>
            <person name="Mattarelli P."/>
        </authorList>
    </citation>
    <scope>NUCLEOTIDE SEQUENCE [LARGE SCALE GENOMIC DNA]</scope>
    <source>
        <strain evidence="3 4">MRM 8.19</strain>
    </source>
</reference>
<sequence length="65" mass="7078">MFCENCGERIPDDERFCDNCGHPIAPMSDTTDTMPMPSPASPHAKAYDDDGNAPALSRIHISEPT</sequence>
<proteinExistence type="predicted"/>
<dbReference type="Pfam" id="PF13240">
    <property type="entry name" value="Zn_Ribbon_1"/>
    <property type="match status" value="1"/>
</dbReference>
<feature type="domain" description="Zinc-ribbon" evidence="2">
    <location>
        <begin position="2"/>
        <end position="24"/>
    </location>
</feature>
<dbReference type="RefSeq" id="WP_146192020.1">
    <property type="nucleotide sequence ID" value="NZ_QFFN01000011.1"/>
</dbReference>
<dbReference type="AlphaFoldDB" id="A0A2U2MSR2"/>
<dbReference type="InterPro" id="IPR026870">
    <property type="entry name" value="Zinc_ribbon_dom"/>
</dbReference>
<evidence type="ECO:0000313" key="3">
    <source>
        <dbReference type="EMBL" id="PWG59889.1"/>
    </source>
</evidence>
<accession>A0A2U2MSR2</accession>
<feature type="non-terminal residue" evidence="3">
    <location>
        <position position="65"/>
    </location>
</feature>
<protein>
    <recommendedName>
        <fullName evidence="2">Zinc-ribbon domain-containing protein</fullName>
    </recommendedName>
</protein>
<comment type="caution">
    <text evidence="3">The sequence shown here is derived from an EMBL/GenBank/DDBJ whole genome shotgun (WGS) entry which is preliminary data.</text>
</comment>
<organism evidence="3 4">
    <name type="scientific">Bifidobacterium catulorum</name>
    <dbReference type="NCBI Taxonomy" id="1630173"/>
    <lineage>
        <taxon>Bacteria</taxon>
        <taxon>Bacillati</taxon>
        <taxon>Actinomycetota</taxon>
        <taxon>Actinomycetes</taxon>
        <taxon>Bifidobacteriales</taxon>
        <taxon>Bifidobacteriaceae</taxon>
        <taxon>Bifidobacterium</taxon>
    </lineage>
</organism>
<name>A0A2U2MSR2_9BIFI</name>
<evidence type="ECO:0000259" key="2">
    <source>
        <dbReference type="Pfam" id="PF13240"/>
    </source>
</evidence>
<gene>
    <name evidence="3" type="ORF">DF200_05545</name>
</gene>
<keyword evidence="4" id="KW-1185">Reference proteome</keyword>